<dbReference type="EMBL" id="KV936119">
    <property type="protein sequence ID" value="PIO30524.1"/>
    <property type="molecule type" value="Genomic_DNA"/>
</dbReference>
<accession>A0A2G9RRN9</accession>
<evidence type="ECO:0000313" key="1">
    <source>
        <dbReference type="EMBL" id="PIO30524.1"/>
    </source>
</evidence>
<organism evidence="1 2">
    <name type="scientific">Aquarana catesbeiana</name>
    <name type="common">American bullfrog</name>
    <name type="synonym">Rana catesbeiana</name>
    <dbReference type="NCBI Taxonomy" id="8400"/>
    <lineage>
        <taxon>Eukaryota</taxon>
        <taxon>Metazoa</taxon>
        <taxon>Chordata</taxon>
        <taxon>Craniata</taxon>
        <taxon>Vertebrata</taxon>
        <taxon>Euteleostomi</taxon>
        <taxon>Amphibia</taxon>
        <taxon>Batrachia</taxon>
        <taxon>Anura</taxon>
        <taxon>Neobatrachia</taxon>
        <taxon>Ranoidea</taxon>
        <taxon>Ranidae</taxon>
        <taxon>Aquarana</taxon>
    </lineage>
</organism>
<protein>
    <submittedName>
        <fullName evidence="1">Uncharacterized protein</fullName>
    </submittedName>
</protein>
<keyword evidence="2" id="KW-1185">Reference proteome</keyword>
<name>A0A2G9RRN9_AQUCT</name>
<gene>
    <name evidence="1" type="ORF">AB205_0167460</name>
</gene>
<dbReference type="AlphaFoldDB" id="A0A2G9RRN9"/>
<proteinExistence type="predicted"/>
<sequence>MSKMACHQAEVPWSPKPVQVQVWFYRVTCPTAREESLSYTDQTATMTFPLRQCPETPPLLATCMEKT</sequence>
<evidence type="ECO:0000313" key="2">
    <source>
        <dbReference type="Proteomes" id="UP000228934"/>
    </source>
</evidence>
<reference evidence="2" key="1">
    <citation type="journal article" date="2017" name="Nat. Commun.">
        <title>The North American bullfrog draft genome provides insight into hormonal regulation of long noncoding RNA.</title>
        <authorList>
            <person name="Hammond S.A."/>
            <person name="Warren R.L."/>
            <person name="Vandervalk B.P."/>
            <person name="Kucuk E."/>
            <person name="Khan H."/>
            <person name="Gibb E.A."/>
            <person name="Pandoh P."/>
            <person name="Kirk H."/>
            <person name="Zhao Y."/>
            <person name="Jones M."/>
            <person name="Mungall A.J."/>
            <person name="Coope R."/>
            <person name="Pleasance S."/>
            <person name="Moore R.A."/>
            <person name="Holt R.A."/>
            <person name="Round J.M."/>
            <person name="Ohora S."/>
            <person name="Walle B.V."/>
            <person name="Veldhoen N."/>
            <person name="Helbing C.C."/>
            <person name="Birol I."/>
        </authorList>
    </citation>
    <scope>NUCLEOTIDE SEQUENCE [LARGE SCALE GENOMIC DNA]</scope>
</reference>
<dbReference type="Proteomes" id="UP000228934">
    <property type="component" value="Unassembled WGS sequence"/>
</dbReference>